<feature type="domain" description="Fibrinogen C-terminal" evidence="3">
    <location>
        <begin position="59"/>
        <end position="273"/>
    </location>
</feature>
<keyword evidence="5" id="KW-1185">Reference proteome</keyword>
<dbReference type="AlphaFoldDB" id="A0AAN9BVB1"/>
<proteinExistence type="predicted"/>
<dbReference type="PANTHER" id="PTHR19143">
    <property type="entry name" value="FIBRINOGEN/TENASCIN/ANGIOPOEITIN"/>
    <property type="match status" value="1"/>
</dbReference>
<evidence type="ECO:0000313" key="5">
    <source>
        <dbReference type="Proteomes" id="UP001374579"/>
    </source>
</evidence>
<dbReference type="PROSITE" id="PS51406">
    <property type="entry name" value="FIBRINOGEN_C_2"/>
    <property type="match status" value="1"/>
</dbReference>
<reference evidence="4 5" key="1">
    <citation type="submission" date="2024-02" db="EMBL/GenBank/DDBJ databases">
        <title>Chromosome-scale genome assembly of the rough periwinkle Littorina saxatilis.</title>
        <authorList>
            <person name="De Jode A."/>
            <person name="Faria R."/>
            <person name="Formenti G."/>
            <person name="Sims Y."/>
            <person name="Smith T.P."/>
            <person name="Tracey A."/>
            <person name="Wood J.M.D."/>
            <person name="Zagrodzka Z.B."/>
            <person name="Johannesson K."/>
            <person name="Butlin R.K."/>
            <person name="Leder E.H."/>
        </authorList>
    </citation>
    <scope>NUCLEOTIDE SEQUENCE [LARGE SCALE GENOMIC DNA]</scope>
    <source>
        <strain evidence="4">Snail1</strain>
        <tissue evidence="4">Muscle</tissue>
    </source>
</reference>
<keyword evidence="1" id="KW-1015">Disulfide bond</keyword>
<evidence type="ECO:0000259" key="3">
    <source>
        <dbReference type="PROSITE" id="PS51406"/>
    </source>
</evidence>
<dbReference type="EMBL" id="JBAMIC010000002">
    <property type="protein sequence ID" value="KAK7111744.1"/>
    <property type="molecule type" value="Genomic_DNA"/>
</dbReference>
<dbReference type="Gene3D" id="3.90.215.10">
    <property type="entry name" value="Gamma Fibrinogen, chain A, domain 1"/>
    <property type="match status" value="1"/>
</dbReference>
<name>A0AAN9BVB1_9CAEN</name>
<dbReference type="InterPro" id="IPR014716">
    <property type="entry name" value="Fibrinogen_a/b/g_C_1"/>
</dbReference>
<sequence>MASTRFWMLGVAVFVVALRDMKADLVKVIQVNEDQANLLQHQALQISQLNKTIADMNYLLKPLSAANCVDWFKLDPRSGIRTVHISGEPIRVYCDQTTDNGGWIVFQRRQDASVDFYRGWTDYGNGFGDLMGNFWMGLDKLHTLTTSQRFELRVDLHRWDGIKGYATYSGFHIDDGAHNFTLHLDNFTEGNAGDSLSYHRGQQFTTKDRDHDKYRHNCAHSSYGAWWYNACQLSNLNAEFQATSSTFNVKGLRWSTFGNFTSMTFTEMKIRPV</sequence>
<dbReference type="InterPro" id="IPR036056">
    <property type="entry name" value="Fibrinogen-like_C"/>
</dbReference>
<keyword evidence="2" id="KW-0732">Signal</keyword>
<dbReference type="InterPro" id="IPR002181">
    <property type="entry name" value="Fibrinogen_a/b/g_C_dom"/>
</dbReference>
<feature type="chain" id="PRO_5042987613" description="Fibrinogen C-terminal domain-containing protein" evidence="2">
    <location>
        <begin position="24"/>
        <end position="273"/>
    </location>
</feature>
<dbReference type="InterPro" id="IPR050373">
    <property type="entry name" value="Fibrinogen_C-term_domain"/>
</dbReference>
<dbReference type="Proteomes" id="UP001374579">
    <property type="component" value="Unassembled WGS sequence"/>
</dbReference>
<dbReference type="Pfam" id="PF00147">
    <property type="entry name" value="Fibrinogen_C"/>
    <property type="match status" value="1"/>
</dbReference>
<gene>
    <name evidence="4" type="ORF">V1264_011325</name>
</gene>
<dbReference type="GO" id="GO:0005615">
    <property type="term" value="C:extracellular space"/>
    <property type="evidence" value="ECO:0007669"/>
    <property type="project" value="TreeGrafter"/>
</dbReference>
<protein>
    <recommendedName>
        <fullName evidence="3">Fibrinogen C-terminal domain-containing protein</fullName>
    </recommendedName>
</protein>
<comment type="caution">
    <text evidence="4">The sequence shown here is derived from an EMBL/GenBank/DDBJ whole genome shotgun (WGS) entry which is preliminary data.</text>
</comment>
<accession>A0AAN9BVB1</accession>
<dbReference type="SUPFAM" id="SSF56496">
    <property type="entry name" value="Fibrinogen C-terminal domain-like"/>
    <property type="match status" value="1"/>
</dbReference>
<dbReference type="SMART" id="SM00186">
    <property type="entry name" value="FBG"/>
    <property type="match status" value="1"/>
</dbReference>
<evidence type="ECO:0000256" key="2">
    <source>
        <dbReference type="SAM" id="SignalP"/>
    </source>
</evidence>
<dbReference type="CDD" id="cd00087">
    <property type="entry name" value="FReD"/>
    <property type="match status" value="1"/>
</dbReference>
<evidence type="ECO:0000313" key="4">
    <source>
        <dbReference type="EMBL" id="KAK7111744.1"/>
    </source>
</evidence>
<feature type="signal peptide" evidence="2">
    <location>
        <begin position="1"/>
        <end position="23"/>
    </location>
</feature>
<evidence type="ECO:0000256" key="1">
    <source>
        <dbReference type="ARBA" id="ARBA00023157"/>
    </source>
</evidence>
<organism evidence="4 5">
    <name type="scientific">Littorina saxatilis</name>
    <dbReference type="NCBI Taxonomy" id="31220"/>
    <lineage>
        <taxon>Eukaryota</taxon>
        <taxon>Metazoa</taxon>
        <taxon>Spiralia</taxon>
        <taxon>Lophotrochozoa</taxon>
        <taxon>Mollusca</taxon>
        <taxon>Gastropoda</taxon>
        <taxon>Caenogastropoda</taxon>
        <taxon>Littorinimorpha</taxon>
        <taxon>Littorinoidea</taxon>
        <taxon>Littorinidae</taxon>
        <taxon>Littorina</taxon>
    </lineage>
</organism>
<dbReference type="FunFam" id="3.90.215.10:FF:000001">
    <property type="entry name" value="Tenascin isoform 1"/>
    <property type="match status" value="1"/>
</dbReference>